<dbReference type="NCBIfam" id="NF045583">
    <property type="entry name" value="Npun_R2479_HDIG"/>
    <property type="match status" value="1"/>
</dbReference>
<proteinExistence type="predicted"/>
<dbReference type="EMBL" id="MJGC01000087">
    <property type="protein sequence ID" value="OEJ73543.1"/>
    <property type="molecule type" value="Genomic_DNA"/>
</dbReference>
<name>A0A1E5QGV5_9CYAN</name>
<sequence length="362" mass="40400">MSKLVTPANQQALQKGFALHEFESSSTQNIRGQEMTNLTQLAINACVESLKIGYCQLYGTPLGLDDSPKSDYIEIVAAVANLALSEIAGSDALYHDVEHTILVTLVGQEILRGKHQCEGNVSQEDWLHALIALLCHDVGYVKGVCQQDQAQTRYFATATPQGMVQLPPGATDASLTPYHVDRSKQFVIERLIECPWLDLQRLQAYIELTRFPVPAGEAHQDTENYPGLIRAADLIGQLADPRYLQKLPALFHEFEENGTNRCLGYHHPGELRAGYPNFFKKVVCPYIQPALQYLNQTAGGRQIVEQLYRNVAVVEQELQMGTDLLKEQPAPANRPNGGEFDKGDWLQLLYSGQTIRLRQTCH</sequence>
<accession>A0A1E5QGV5</accession>
<comment type="caution">
    <text evidence="1">The sequence shown here is derived from an EMBL/GenBank/DDBJ whole genome shotgun (WGS) entry which is preliminary data.</text>
</comment>
<protein>
    <recommendedName>
        <fullName evidence="2">Metal-dependent phosphohydrolase</fullName>
    </recommendedName>
</protein>
<dbReference type="InterPro" id="IPR054649">
    <property type="entry name" value="Npun_R2479-like"/>
</dbReference>
<evidence type="ECO:0000313" key="1">
    <source>
        <dbReference type="EMBL" id="OEJ73543.1"/>
    </source>
</evidence>
<reference evidence="1" key="1">
    <citation type="submission" date="2016-09" db="EMBL/GenBank/DDBJ databases">
        <title>Draft genome of thermotolerant cyanobacterium Desertifilum sp. strain IPPAS B-1220.</title>
        <authorList>
            <person name="Sinetova M.A."/>
            <person name="Bolakhan K."/>
            <person name="Zayadan B.K."/>
            <person name="Mironov K.S."/>
            <person name="Ustinova V."/>
            <person name="Kupriyanova E.V."/>
            <person name="Sidorov R.A."/>
            <person name="Skrypnik A.N."/>
            <person name="Gogoleva N.E."/>
            <person name="Gogolev Y.V."/>
            <person name="Los D.A."/>
        </authorList>
    </citation>
    <scope>NUCLEOTIDE SEQUENCE [LARGE SCALE GENOMIC DNA]</scope>
    <source>
        <strain evidence="1">IPPAS B-1220</strain>
    </source>
</reference>
<dbReference type="STRING" id="1781255.BH720_19235"/>
<dbReference type="AlphaFoldDB" id="A0A1E5QGV5"/>
<evidence type="ECO:0008006" key="2">
    <source>
        <dbReference type="Google" id="ProtNLM"/>
    </source>
</evidence>
<organism evidence="1">
    <name type="scientific">Desertifilum tharense IPPAS B-1220</name>
    <dbReference type="NCBI Taxonomy" id="1781255"/>
    <lineage>
        <taxon>Bacteria</taxon>
        <taxon>Bacillati</taxon>
        <taxon>Cyanobacteriota</taxon>
        <taxon>Cyanophyceae</taxon>
        <taxon>Desertifilales</taxon>
        <taxon>Desertifilaceae</taxon>
        <taxon>Desertifilum</taxon>
    </lineage>
</organism>
<gene>
    <name evidence="1" type="ORF">BH720_19235</name>
</gene>
<dbReference type="SUPFAM" id="SSF109604">
    <property type="entry name" value="HD-domain/PDEase-like"/>
    <property type="match status" value="1"/>
</dbReference>